<dbReference type="InterPro" id="IPR052916">
    <property type="entry name" value="Type-I_RE_MTase_Subunit"/>
</dbReference>
<dbReference type="InterPro" id="IPR002052">
    <property type="entry name" value="DNA_methylase_N6_adenine_CS"/>
</dbReference>
<feature type="compositionally biased region" description="Basic and acidic residues" evidence="3">
    <location>
        <begin position="709"/>
        <end position="718"/>
    </location>
</feature>
<dbReference type="CDD" id="cd02440">
    <property type="entry name" value="AdoMet_MTases"/>
    <property type="match status" value="1"/>
</dbReference>
<dbReference type="PANTHER" id="PTHR42998:SF1">
    <property type="entry name" value="TYPE I RESTRICTION ENZYME HINDI METHYLASE SUBUNIT"/>
    <property type="match status" value="1"/>
</dbReference>
<dbReference type="InterPro" id="IPR029063">
    <property type="entry name" value="SAM-dependent_MTases_sf"/>
</dbReference>
<feature type="domain" description="DNA methylase adenine-specific" evidence="4">
    <location>
        <begin position="233"/>
        <end position="422"/>
    </location>
</feature>
<dbReference type="Gene3D" id="3.90.220.20">
    <property type="entry name" value="DNA methylase specificity domains"/>
    <property type="match status" value="1"/>
</dbReference>
<dbReference type="GO" id="GO:0009307">
    <property type="term" value="P:DNA restriction-modification system"/>
    <property type="evidence" value="ECO:0007669"/>
    <property type="project" value="UniProtKB-KW"/>
</dbReference>
<keyword evidence="6" id="KW-1185">Reference proteome</keyword>
<dbReference type="GO" id="GO:0008170">
    <property type="term" value="F:N-methyltransferase activity"/>
    <property type="evidence" value="ECO:0007669"/>
    <property type="project" value="InterPro"/>
</dbReference>
<dbReference type="Pfam" id="PF02384">
    <property type="entry name" value="N6_Mtase"/>
    <property type="match status" value="1"/>
</dbReference>
<keyword evidence="2 5" id="KW-0238">DNA-binding</keyword>
<evidence type="ECO:0000313" key="5">
    <source>
        <dbReference type="EMBL" id="NYF43891.1"/>
    </source>
</evidence>
<organism evidence="5 6">
    <name type="scientific">Streptosporangium sandarakinum</name>
    <dbReference type="NCBI Taxonomy" id="1260955"/>
    <lineage>
        <taxon>Bacteria</taxon>
        <taxon>Bacillati</taxon>
        <taxon>Actinomycetota</taxon>
        <taxon>Actinomycetes</taxon>
        <taxon>Streptosporangiales</taxon>
        <taxon>Streptosporangiaceae</taxon>
        <taxon>Streptosporangium</taxon>
    </lineage>
</organism>
<gene>
    <name evidence="5" type="ORF">HDA43_006118</name>
</gene>
<dbReference type="EMBL" id="JACCCO010000003">
    <property type="protein sequence ID" value="NYF43891.1"/>
    <property type="molecule type" value="Genomic_DNA"/>
</dbReference>
<dbReference type="PROSITE" id="PS00092">
    <property type="entry name" value="N6_MTASE"/>
    <property type="match status" value="1"/>
</dbReference>
<dbReference type="Proteomes" id="UP000576393">
    <property type="component" value="Unassembled WGS sequence"/>
</dbReference>
<accession>A0A852VBS4</accession>
<feature type="region of interest" description="Disordered" evidence="3">
    <location>
        <begin position="690"/>
        <end position="718"/>
    </location>
</feature>
<dbReference type="RefSeq" id="WP_179827673.1">
    <property type="nucleotide sequence ID" value="NZ_JACCCO010000003.1"/>
</dbReference>
<dbReference type="GO" id="GO:0003677">
    <property type="term" value="F:DNA binding"/>
    <property type="evidence" value="ECO:0007669"/>
    <property type="project" value="UniProtKB-KW"/>
</dbReference>
<protein>
    <submittedName>
        <fullName evidence="5">SAM-dependent methyltransferase/predicted DNA-binding transcriptional regulator AlpA</fullName>
    </submittedName>
</protein>
<dbReference type="PANTHER" id="PTHR42998">
    <property type="entry name" value="TYPE I RESTRICTION ENZYME HINDVIIP M PROTEIN-RELATED"/>
    <property type="match status" value="1"/>
</dbReference>
<keyword evidence="5" id="KW-0489">Methyltransferase</keyword>
<evidence type="ECO:0000259" key="4">
    <source>
        <dbReference type="Pfam" id="PF02384"/>
    </source>
</evidence>
<proteinExistence type="predicted"/>
<evidence type="ECO:0000313" key="6">
    <source>
        <dbReference type="Proteomes" id="UP000576393"/>
    </source>
</evidence>
<reference evidence="5 6" key="1">
    <citation type="submission" date="2020-07" db="EMBL/GenBank/DDBJ databases">
        <title>Sequencing the genomes of 1000 actinobacteria strains.</title>
        <authorList>
            <person name="Klenk H.-P."/>
        </authorList>
    </citation>
    <scope>NUCLEOTIDE SEQUENCE [LARGE SCALE GENOMIC DNA]</scope>
    <source>
        <strain evidence="5 6">DSM 45763</strain>
    </source>
</reference>
<evidence type="ECO:0000256" key="1">
    <source>
        <dbReference type="ARBA" id="ARBA00022747"/>
    </source>
</evidence>
<keyword evidence="1" id="KW-0680">Restriction system</keyword>
<dbReference type="InterPro" id="IPR003356">
    <property type="entry name" value="DNA_methylase_A-5"/>
</dbReference>
<sequence length="718" mass="77287">MRRDVQVTAADIARLAGVGRAAVSNWRRRHADFPQPVGGTATSPAFSLAEIRAWLLSPGSPGSAGHDRELPSDEWLWQDLRAVAGDDDLADLIADLGAFLVYTHRRARDWAELAAGDDAAVAAALPERIREVVPAFPAVLPPDRVPLIRAVARLGTERGASGAFEFLRERYFETHSRRLHPTPREITELSLELAGLGAEVPTGPRVPGDAGPEPAGSRVRGVPGPESPGRRVRSVLDPVCGAGDHLLAALDRSSAVRVMGQEADPAVARLTAVRLALRGDDTDVRTGDSLRADAFPGETADAVVCNPPFNDRAWGYEELASDPRWEYGLPPRMESELAWVQHALAHLRPDGVAVLLMPPAVGNRRSGRRIRGQLLRRGALRAVIGLPAGAVPNVAVALNLWVLCRPAEPRTPGHVLMIDTSGRPGDYAEAAVAAWRRFDAGEELDEPGVSRTVPVIDLLDDEIDLTPARHLSTAAHLPPERVTGTRDRLADLLRTVAELTPAVRTEPRDLPLVPLSELLRRGMLTLHQQAPVRPGEETEVADGSAVLTAEDVVLDRPPSGRTPEHAVRREILTRPGDVAVPQVVRVPVARVLTRGGAVLGTHLHLLRPDPEALDADFLAGFLSGPANLRHYGPASSTGIRVDVRRAEVPLLPIEEQRAYGEAFRRLASFSAALRETAEVGENLIRLTADGLTHGGLQPPAGDDSSGPPHDVKKESRER</sequence>
<dbReference type="Gene3D" id="3.40.50.150">
    <property type="entry name" value="Vaccinia Virus protein VP39"/>
    <property type="match status" value="1"/>
</dbReference>
<keyword evidence="5" id="KW-0808">Transferase</keyword>
<dbReference type="PRINTS" id="PR00507">
    <property type="entry name" value="N12N6MTFRASE"/>
</dbReference>
<comment type="caution">
    <text evidence="5">The sequence shown here is derived from an EMBL/GenBank/DDBJ whole genome shotgun (WGS) entry which is preliminary data.</text>
</comment>
<dbReference type="InterPro" id="IPR044946">
    <property type="entry name" value="Restrct_endonuc_typeI_TRD_sf"/>
</dbReference>
<name>A0A852VBS4_9ACTN</name>
<dbReference type="GO" id="GO:0032259">
    <property type="term" value="P:methylation"/>
    <property type="evidence" value="ECO:0007669"/>
    <property type="project" value="UniProtKB-KW"/>
</dbReference>
<feature type="region of interest" description="Disordered" evidence="3">
    <location>
        <begin position="200"/>
        <end position="232"/>
    </location>
</feature>
<dbReference type="SUPFAM" id="SSF53335">
    <property type="entry name" value="S-adenosyl-L-methionine-dependent methyltransferases"/>
    <property type="match status" value="1"/>
</dbReference>
<dbReference type="AlphaFoldDB" id="A0A852VBS4"/>
<evidence type="ECO:0000256" key="2">
    <source>
        <dbReference type="ARBA" id="ARBA00023125"/>
    </source>
</evidence>
<evidence type="ECO:0000256" key="3">
    <source>
        <dbReference type="SAM" id="MobiDB-lite"/>
    </source>
</evidence>